<evidence type="ECO:0000256" key="1">
    <source>
        <dbReference type="SAM" id="Phobius"/>
    </source>
</evidence>
<sequence length="51" mass="6298">LNLPIILIIIYINLKLLYNYLVKLETINKKRFIINIILRRELYENRKIIEI</sequence>
<feature type="non-terminal residue" evidence="2">
    <location>
        <position position="1"/>
    </location>
</feature>
<keyword evidence="1" id="KW-0812">Transmembrane</keyword>
<keyword evidence="1" id="KW-1133">Transmembrane helix</keyword>
<evidence type="ECO:0000313" key="2">
    <source>
        <dbReference type="EMBL" id="KAF1972596.1"/>
    </source>
</evidence>
<accession>A0A6A5VC44</accession>
<feature type="transmembrane region" description="Helical" evidence="1">
    <location>
        <begin position="6"/>
        <end position="22"/>
    </location>
</feature>
<protein>
    <submittedName>
        <fullName evidence="2">Uncharacterized protein</fullName>
    </submittedName>
</protein>
<evidence type="ECO:0000313" key="3">
    <source>
        <dbReference type="Proteomes" id="UP000800036"/>
    </source>
</evidence>
<name>A0A6A5VC44_9PLEO</name>
<dbReference type="EMBL" id="ML976685">
    <property type="protein sequence ID" value="KAF1972596.1"/>
    <property type="molecule type" value="Genomic_DNA"/>
</dbReference>
<reference evidence="2" key="1">
    <citation type="journal article" date="2020" name="Stud. Mycol.">
        <title>101 Dothideomycetes genomes: a test case for predicting lifestyles and emergence of pathogens.</title>
        <authorList>
            <person name="Haridas S."/>
            <person name="Albert R."/>
            <person name="Binder M."/>
            <person name="Bloem J."/>
            <person name="Labutti K."/>
            <person name="Salamov A."/>
            <person name="Andreopoulos B."/>
            <person name="Baker S."/>
            <person name="Barry K."/>
            <person name="Bills G."/>
            <person name="Bluhm B."/>
            <person name="Cannon C."/>
            <person name="Castanera R."/>
            <person name="Culley D."/>
            <person name="Daum C."/>
            <person name="Ezra D."/>
            <person name="Gonzalez J."/>
            <person name="Henrissat B."/>
            <person name="Kuo A."/>
            <person name="Liang C."/>
            <person name="Lipzen A."/>
            <person name="Lutzoni F."/>
            <person name="Magnuson J."/>
            <person name="Mondo S."/>
            <person name="Nolan M."/>
            <person name="Ohm R."/>
            <person name="Pangilinan J."/>
            <person name="Park H.-J."/>
            <person name="Ramirez L."/>
            <person name="Alfaro M."/>
            <person name="Sun H."/>
            <person name="Tritt A."/>
            <person name="Yoshinaga Y."/>
            <person name="Zwiers L.-H."/>
            <person name="Turgeon B."/>
            <person name="Goodwin S."/>
            <person name="Spatafora J."/>
            <person name="Crous P."/>
            <person name="Grigoriev I."/>
        </authorList>
    </citation>
    <scope>NUCLEOTIDE SEQUENCE</scope>
    <source>
        <strain evidence="2">CBS 107.79</strain>
    </source>
</reference>
<dbReference type="Proteomes" id="UP000800036">
    <property type="component" value="Unassembled WGS sequence"/>
</dbReference>
<keyword evidence="3" id="KW-1185">Reference proteome</keyword>
<dbReference type="AlphaFoldDB" id="A0A6A5VC44"/>
<proteinExistence type="predicted"/>
<organism evidence="2 3">
    <name type="scientific">Bimuria novae-zelandiae CBS 107.79</name>
    <dbReference type="NCBI Taxonomy" id="1447943"/>
    <lineage>
        <taxon>Eukaryota</taxon>
        <taxon>Fungi</taxon>
        <taxon>Dikarya</taxon>
        <taxon>Ascomycota</taxon>
        <taxon>Pezizomycotina</taxon>
        <taxon>Dothideomycetes</taxon>
        <taxon>Pleosporomycetidae</taxon>
        <taxon>Pleosporales</taxon>
        <taxon>Massarineae</taxon>
        <taxon>Didymosphaeriaceae</taxon>
        <taxon>Bimuria</taxon>
    </lineage>
</organism>
<gene>
    <name evidence="2" type="ORF">BU23DRAFT_467068</name>
</gene>
<keyword evidence="1" id="KW-0472">Membrane</keyword>